<feature type="domain" description="Methyltransferase" evidence="1">
    <location>
        <begin position="58"/>
        <end position="153"/>
    </location>
</feature>
<keyword evidence="2" id="KW-0489">Methyltransferase</keyword>
<dbReference type="AlphaFoldDB" id="A0A9J7AS79"/>
<sequence length="275" mass="30747">MDRFLEANRRKWNELAEVNFSSSNSDYDVGSFIEAPDGIEGLHKTEREELGSVEGLDILHLQCHFGKDTIRLKRSGARSATGLDFSPVAIENARALAGATGTDVTFVQGNLYDAPKLIDGKFDLVYVTWGTICWLPDIEEWARIVAHFLKPGGRFYFLDQHPVALSFDDLAPAPHAPVYDYFHKPEPITFDGSEAYADETAVLKTERSYEWTHPVGEVVTALIEAGLGIEYLHEFDTVAWKAFAYLVPCEGGLFRLPEGMPRLPLSYSISARKQD</sequence>
<dbReference type="Gene3D" id="3.40.50.150">
    <property type="entry name" value="Vaccinia Virus protein VP39"/>
    <property type="match status" value="1"/>
</dbReference>
<evidence type="ECO:0000259" key="1">
    <source>
        <dbReference type="Pfam" id="PF13649"/>
    </source>
</evidence>
<dbReference type="Pfam" id="PF13649">
    <property type="entry name" value="Methyltransf_25"/>
    <property type="match status" value="1"/>
</dbReference>
<gene>
    <name evidence="2" type="ORF">NUH88_00140</name>
</gene>
<dbReference type="EMBL" id="CP102480">
    <property type="protein sequence ID" value="UUX50119.1"/>
    <property type="molecule type" value="Genomic_DNA"/>
</dbReference>
<dbReference type="CDD" id="cd02440">
    <property type="entry name" value="AdoMet_MTases"/>
    <property type="match status" value="1"/>
</dbReference>
<dbReference type="GO" id="GO:0008168">
    <property type="term" value="F:methyltransferase activity"/>
    <property type="evidence" value="ECO:0007669"/>
    <property type="project" value="UniProtKB-KW"/>
</dbReference>
<dbReference type="KEGG" id="naci:NUH88_00140"/>
<protein>
    <submittedName>
        <fullName evidence="2">Class I SAM-dependent methyltransferase</fullName>
    </submittedName>
</protein>
<evidence type="ECO:0000313" key="3">
    <source>
        <dbReference type="Proteomes" id="UP001060336"/>
    </source>
</evidence>
<proteinExistence type="predicted"/>
<dbReference type="SUPFAM" id="SSF53335">
    <property type="entry name" value="S-adenosyl-L-methionine-dependent methyltransferases"/>
    <property type="match status" value="1"/>
</dbReference>
<keyword evidence="3" id="KW-1185">Reference proteome</keyword>
<name>A0A9J7AS79_9PROT</name>
<dbReference type="InterPro" id="IPR041698">
    <property type="entry name" value="Methyltransf_25"/>
</dbReference>
<dbReference type="InterPro" id="IPR029063">
    <property type="entry name" value="SAM-dependent_MTases_sf"/>
</dbReference>
<keyword evidence="2" id="KW-0808">Transferase</keyword>
<evidence type="ECO:0000313" key="2">
    <source>
        <dbReference type="EMBL" id="UUX50119.1"/>
    </source>
</evidence>
<dbReference type="Proteomes" id="UP001060336">
    <property type="component" value="Chromosome"/>
</dbReference>
<organism evidence="2 3">
    <name type="scientific">Nisaea acidiphila</name>
    <dbReference type="NCBI Taxonomy" id="1862145"/>
    <lineage>
        <taxon>Bacteria</taxon>
        <taxon>Pseudomonadati</taxon>
        <taxon>Pseudomonadota</taxon>
        <taxon>Alphaproteobacteria</taxon>
        <taxon>Rhodospirillales</taxon>
        <taxon>Thalassobaculaceae</taxon>
        <taxon>Nisaea</taxon>
    </lineage>
</organism>
<reference evidence="2" key="1">
    <citation type="submission" date="2022-08" db="EMBL/GenBank/DDBJ databases">
        <title>Nisaea acidiphila sp. nov., isolated from a marine algal debris and emended description of the genus Nisaea Urios et al. 2008.</title>
        <authorList>
            <person name="Kwon K."/>
        </authorList>
    </citation>
    <scope>NUCLEOTIDE SEQUENCE</scope>
    <source>
        <strain evidence="2">MEBiC11861</strain>
    </source>
</reference>
<dbReference type="GO" id="GO:0032259">
    <property type="term" value="P:methylation"/>
    <property type="evidence" value="ECO:0007669"/>
    <property type="project" value="UniProtKB-KW"/>
</dbReference>
<dbReference type="RefSeq" id="WP_257769159.1">
    <property type="nucleotide sequence ID" value="NZ_CP102480.1"/>
</dbReference>
<accession>A0A9J7AS79</accession>